<sequence>MTLSERRKSKIASKAKEQAKQPDIISPPQSTIVSPRNAADKTGDQKIDDPQKLNSKFGTQREGGISVTSENSQVVTVTEYKAKTQLSTNKQDNTKKDSQTDQSKINEETTNTNLQTTLAKTNKPTPEQIVFQQSTQKKSTFSLSTPGLGQGPIIAPGVLVGQPSGPQVQLQNSTTSGMTLSSQGFATMSNMGYATMKQAMGQTNIMAQIFPVNENTVVPVLADNFIKFRWKAMYDVVTAYNKFHTDKPIIRPEDKADDELTQVSAAGGDGSLSSYS</sequence>
<evidence type="ECO:0000256" key="1">
    <source>
        <dbReference type="SAM" id="MobiDB-lite"/>
    </source>
</evidence>
<gene>
    <name evidence="2" type="ORF">EZS28_031411</name>
</gene>
<feature type="region of interest" description="Disordered" evidence="1">
    <location>
        <begin position="253"/>
        <end position="276"/>
    </location>
</feature>
<proteinExistence type="predicted"/>
<protein>
    <submittedName>
        <fullName evidence="2">Uncharacterized protein</fullName>
    </submittedName>
</protein>
<feature type="compositionally biased region" description="Basic and acidic residues" evidence="1">
    <location>
        <begin position="38"/>
        <end position="51"/>
    </location>
</feature>
<dbReference type="EMBL" id="SNRW01013050">
    <property type="protein sequence ID" value="KAA6373061.1"/>
    <property type="molecule type" value="Genomic_DNA"/>
</dbReference>
<feature type="non-terminal residue" evidence="2">
    <location>
        <position position="276"/>
    </location>
</feature>
<accession>A0A5J4USZ3</accession>
<dbReference type="Proteomes" id="UP000324800">
    <property type="component" value="Unassembled WGS sequence"/>
</dbReference>
<evidence type="ECO:0000313" key="3">
    <source>
        <dbReference type="Proteomes" id="UP000324800"/>
    </source>
</evidence>
<evidence type="ECO:0000313" key="2">
    <source>
        <dbReference type="EMBL" id="KAA6373061.1"/>
    </source>
</evidence>
<feature type="compositionally biased region" description="Basic and acidic residues" evidence="1">
    <location>
        <begin position="92"/>
        <end position="107"/>
    </location>
</feature>
<reference evidence="2 3" key="1">
    <citation type="submission" date="2019-03" db="EMBL/GenBank/DDBJ databases">
        <title>Single cell metagenomics reveals metabolic interactions within the superorganism composed of flagellate Streblomastix strix and complex community of Bacteroidetes bacteria on its surface.</title>
        <authorList>
            <person name="Treitli S.C."/>
            <person name="Kolisko M."/>
            <person name="Husnik F."/>
            <person name="Keeling P."/>
            <person name="Hampl V."/>
        </authorList>
    </citation>
    <scope>NUCLEOTIDE SEQUENCE [LARGE SCALE GENOMIC DNA]</scope>
    <source>
        <strain evidence="2">ST1C</strain>
    </source>
</reference>
<organism evidence="2 3">
    <name type="scientific">Streblomastix strix</name>
    <dbReference type="NCBI Taxonomy" id="222440"/>
    <lineage>
        <taxon>Eukaryota</taxon>
        <taxon>Metamonada</taxon>
        <taxon>Preaxostyla</taxon>
        <taxon>Oxymonadida</taxon>
        <taxon>Streblomastigidae</taxon>
        <taxon>Streblomastix</taxon>
    </lineage>
</organism>
<comment type="caution">
    <text evidence="2">The sequence shown here is derived from an EMBL/GenBank/DDBJ whole genome shotgun (WGS) entry which is preliminary data.</text>
</comment>
<feature type="region of interest" description="Disordered" evidence="1">
    <location>
        <begin position="88"/>
        <end position="115"/>
    </location>
</feature>
<name>A0A5J4USZ3_9EUKA</name>
<feature type="region of interest" description="Disordered" evidence="1">
    <location>
        <begin position="1"/>
        <end position="71"/>
    </location>
</feature>
<dbReference type="AlphaFoldDB" id="A0A5J4USZ3"/>